<feature type="region of interest" description="Disordered" evidence="9">
    <location>
        <begin position="300"/>
        <end position="360"/>
    </location>
</feature>
<proteinExistence type="predicted"/>
<feature type="cross-link" description="Glycyl lysine isopeptide (Lys-Gly) (interchain with G-Cter in SUMO2)" evidence="8">
    <location>
        <position position="117"/>
    </location>
</feature>
<dbReference type="PROSITE" id="PS00108">
    <property type="entry name" value="PROTEIN_KINASE_ST"/>
    <property type="match status" value="1"/>
</dbReference>
<dbReference type="SMART" id="SM00220">
    <property type="entry name" value="S_TKc"/>
    <property type="match status" value="1"/>
</dbReference>
<feature type="region of interest" description="Disordered" evidence="9">
    <location>
        <begin position="420"/>
        <end position="498"/>
    </location>
</feature>
<dbReference type="Gene3D" id="1.10.510.10">
    <property type="entry name" value="Transferase(Phosphotransferase) domain 1"/>
    <property type="match status" value="1"/>
</dbReference>
<evidence type="ECO:0000256" key="9">
    <source>
        <dbReference type="SAM" id="MobiDB-lite"/>
    </source>
</evidence>
<evidence type="ECO:0000256" key="6">
    <source>
        <dbReference type="PIRSR" id="PIRSR630616-1"/>
    </source>
</evidence>
<evidence type="ECO:0000313" key="12">
    <source>
        <dbReference type="Proteomes" id="UP000075714"/>
    </source>
</evidence>
<dbReference type="STRING" id="33097.A0A150FW47"/>
<dbReference type="GO" id="GO:0004674">
    <property type="term" value="F:protein serine/threonine kinase activity"/>
    <property type="evidence" value="ECO:0007669"/>
    <property type="project" value="UniProtKB-KW"/>
</dbReference>
<protein>
    <recommendedName>
        <fullName evidence="10">Protein kinase domain-containing protein</fullName>
    </recommendedName>
</protein>
<feature type="binding site" evidence="7">
    <location>
        <begin position="119"/>
        <end position="120"/>
    </location>
    <ligand>
        <name>ATP</name>
        <dbReference type="ChEBI" id="CHEBI:30616"/>
    </ligand>
</feature>
<evidence type="ECO:0000256" key="1">
    <source>
        <dbReference type="ARBA" id="ARBA00022527"/>
    </source>
</evidence>
<feature type="compositionally biased region" description="Low complexity" evidence="9">
    <location>
        <begin position="307"/>
        <end position="346"/>
    </location>
</feature>
<keyword evidence="12" id="KW-1185">Reference proteome</keyword>
<keyword evidence="4" id="KW-0418">Kinase</keyword>
<evidence type="ECO:0000256" key="5">
    <source>
        <dbReference type="ARBA" id="ARBA00022840"/>
    </source>
</evidence>
<name>A0A150FW47_GONPE</name>
<dbReference type="InterPro" id="IPR011009">
    <property type="entry name" value="Kinase-like_dom_sf"/>
</dbReference>
<dbReference type="InterPro" id="IPR008271">
    <property type="entry name" value="Ser/Thr_kinase_AS"/>
</dbReference>
<evidence type="ECO:0000256" key="7">
    <source>
        <dbReference type="PIRSR" id="PIRSR630616-2"/>
    </source>
</evidence>
<feature type="compositionally biased region" description="Basic and acidic residues" evidence="9">
    <location>
        <begin position="474"/>
        <end position="494"/>
    </location>
</feature>
<keyword evidence="1" id="KW-0723">Serine/threonine-protein kinase</keyword>
<dbReference type="GO" id="GO:0005524">
    <property type="term" value="F:ATP binding"/>
    <property type="evidence" value="ECO:0007669"/>
    <property type="project" value="UniProtKB-KW"/>
</dbReference>
<dbReference type="AlphaFoldDB" id="A0A150FW47"/>
<dbReference type="InterPro" id="IPR000719">
    <property type="entry name" value="Prot_kinase_dom"/>
</dbReference>
<keyword evidence="5 7" id="KW-0067">ATP-binding</keyword>
<dbReference type="SUPFAM" id="SSF56112">
    <property type="entry name" value="Protein kinase-like (PK-like)"/>
    <property type="match status" value="1"/>
</dbReference>
<accession>A0A150FW47</accession>
<evidence type="ECO:0000313" key="11">
    <source>
        <dbReference type="EMBL" id="KXZ41425.1"/>
    </source>
</evidence>
<dbReference type="PROSITE" id="PS50011">
    <property type="entry name" value="PROTEIN_KINASE_DOM"/>
    <property type="match status" value="1"/>
</dbReference>
<evidence type="ECO:0000256" key="8">
    <source>
        <dbReference type="PIRSR" id="PIRSR630616-3"/>
    </source>
</evidence>
<dbReference type="OrthoDB" id="512143at2759"/>
<dbReference type="Pfam" id="PF00069">
    <property type="entry name" value="Pkinase"/>
    <property type="match status" value="1"/>
</dbReference>
<feature type="compositionally biased region" description="Low complexity" evidence="9">
    <location>
        <begin position="455"/>
        <end position="470"/>
    </location>
</feature>
<dbReference type="Proteomes" id="UP000075714">
    <property type="component" value="Unassembled WGS sequence"/>
</dbReference>
<keyword evidence="2" id="KW-0808">Transferase</keyword>
<reference evidence="12" key="1">
    <citation type="journal article" date="2016" name="Nat. Commun.">
        <title>The Gonium pectorale genome demonstrates co-option of cell cycle regulation during the evolution of multicellularity.</title>
        <authorList>
            <person name="Hanschen E.R."/>
            <person name="Marriage T.N."/>
            <person name="Ferris P.J."/>
            <person name="Hamaji T."/>
            <person name="Toyoda A."/>
            <person name="Fujiyama A."/>
            <person name="Neme R."/>
            <person name="Noguchi H."/>
            <person name="Minakuchi Y."/>
            <person name="Suzuki M."/>
            <person name="Kawai-Toyooka H."/>
            <person name="Smith D.R."/>
            <person name="Sparks H."/>
            <person name="Anderson J."/>
            <person name="Bakaric R."/>
            <person name="Luria V."/>
            <person name="Karger A."/>
            <person name="Kirschner M.W."/>
            <person name="Durand P.M."/>
            <person name="Michod R.E."/>
            <person name="Nozaki H."/>
            <person name="Olson B.J."/>
        </authorList>
    </citation>
    <scope>NUCLEOTIDE SEQUENCE [LARGE SCALE GENOMIC DNA]</scope>
    <source>
        <strain evidence="12">NIES-2863</strain>
    </source>
</reference>
<evidence type="ECO:0000256" key="3">
    <source>
        <dbReference type="ARBA" id="ARBA00022741"/>
    </source>
</evidence>
<gene>
    <name evidence="11" type="ORF">GPECTOR_474g403</name>
</gene>
<feature type="active site" description="Proton acceptor" evidence="6">
    <location>
        <position position="115"/>
    </location>
</feature>
<dbReference type="EMBL" id="LSYV01000471">
    <property type="protein sequence ID" value="KXZ41425.1"/>
    <property type="molecule type" value="Genomic_DNA"/>
</dbReference>
<dbReference type="InterPro" id="IPR030616">
    <property type="entry name" value="Aur-like"/>
</dbReference>
<comment type="caution">
    <text evidence="11">The sequence shown here is derived from an EMBL/GenBank/DDBJ whole genome shotgun (WGS) entry which is preliminary data.</text>
</comment>
<sequence>MSELQGGSTAVVYKALDLSTGSYVIHGQDRVPVKVVQREVAFSTSVTHDNLVRLLDVFAEGDQLVIVWELIEGCDLQVLLNERGGRMPEDEAAFYFTQALRGLVFMHANGFCHRDIKLENLMVQQSNYQLKLIDFGLSKHILSAKTLGIGTPELLRRYGYGTGLESEHPYDARKVDAWAMGVLMYLLVTGRYPFEDEHQPNNVTLTASNILAGRMHRLPPGVSAGCSALITGLLQPRAEARSTLEELVENQWLASAASQYARWLRATQLRDADPAAGPRPEQFVDLYSYKELAKQAAAVGCRRPSGRHGSSGSSSGGVPVLVPSPSAGRSTAAAPTPAGLAGPAAPDGGGGSHGNNGSSFSMGLLSTSSAALSDEMAAEAEALRHVAGVHVHRGHRAHLHHLHHHRPHGHSHRALEPNASSQARLDEQGAASETGSQQRARGPHHRHHHSHEEAAAAASAAAATPSAGRGMACVRREAPASEHEYPDEREEGRERHRPMGLLARLRAYVRRTLDCQS</sequence>
<feature type="domain" description="Protein kinase" evidence="10">
    <location>
        <begin position="1"/>
        <end position="253"/>
    </location>
</feature>
<keyword evidence="3 7" id="KW-0547">Nucleotide-binding</keyword>
<dbReference type="PANTHER" id="PTHR24350">
    <property type="entry name" value="SERINE/THREONINE-PROTEIN KINASE IAL-RELATED"/>
    <property type="match status" value="1"/>
</dbReference>
<feature type="binding site" evidence="7">
    <location>
        <position position="134"/>
    </location>
    <ligand>
        <name>ATP</name>
        <dbReference type="ChEBI" id="CHEBI:30616"/>
    </ligand>
</feature>
<evidence type="ECO:0000256" key="4">
    <source>
        <dbReference type="ARBA" id="ARBA00022777"/>
    </source>
</evidence>
<organism evidence="11 12">
    <name type="scientific">Gonium pectorale</name>
    <name type="common">Green alga</name>
    <dbReference type="NCBI Taxonomy" id="33097"/>
    <lineage>
        <taxon>Eukaryota</taxon>
        <taxon>Viridiplantae</taxon>
        <taxon>Chlorophyta</taxon>
        <taxon>core chlorophytes</taxon>
        <taxon>Chlorophyceae</taxon>
        <taxon>CS clade</taxon>
        <taxon>Chlamydomonadales</taxon>
        <taxon>Volvocaceae</taxon>
        <taxon>Gonium</taxon>
    </lineage>
</organism>
<evidence type="ECO:0000259" key="10">
    <source>
        <dbReference type="PROSITE" id="PS50011"/>
    </source>
</evidence>
<evidence type="ECO:0000256" key="2">
    <source>
        <dbReference type="ARBA" id="ARBA00022679"/>
    </source>
</evidence>